<dbReference type="GO" id="GO:0031591">
    <property type="term" value="P:wybutosine biosynthetic process"/>
    <property type="evidence" value="ECO:0007669"/>
    <property type="project" value="InterPro"/>
</dbReference>
<gene>
    <name evidence="7" type="primary">taw3</name>
    <name evidence="9" type="ordered locus">Igni_1000</name>
</gene>
<protein>
    <recommendedName>
        <fullName evidence="6 7">tRNA(Phe) 7-((3-amino-3-carboxypropyl)-4-demethylwyosine(37)-N(4))-methyltransferase</fullName>
        <ecNumber evidence="7">2.1.1.282</ecNumber>
    </recommendedName>
    <alternativeName>
        <fullName evidence="7">tRNA wyosine derivatives biosynthesis protein Taw3</fullName>
    </alternativeName>
</protein>
<keyword evidence="4 7" id="KW-0949">S-adenosyl-L-methionine</keyword>
<accession>A8AB77</accession>
<keyword evidence="2 7" id="KW-0489">Methyltransferase</keyword>
<evidence type="ECO:0000313" key="9">
    <source>
        <dbReference type="EMBL" id="ABU82179.1"/>
    </source>
</evidence>
<keyword evidence="3 7" id="KW-0808">Transferase</keyword>
<comment type="catalytic activity">
    <reaction evidence="7">
        <text>4-demethyl-7-[(3S)-3-amino-3-carboxypropyl]wyosine(37) in tRNA(Phe) + S-adenosyl-L-methionine = 7-[(3S)-3-amino-3-carboxypropyl]wyosine(37) in tRNA(Phe) + S-adenosyl-L-homocysteine + H(+)</text>
        <dbReference type="Rhea" id="RHEA:36635"/>
        <dbReference type="Rhea" id="RHEA-COMP:10378"/>
        <dbReference type="Rhea" id="RHEA-COMP:10379"/>
        <dbReference type="ChEBI" id="CHEBI:15378"/>
        <dbReference type="ChEBI" id="CHEBI:57856"/>
        <dbReference type="ChEBI" id="CHEBI:59789"/>
        <dbReference type="ChEBI" id="CHEBI:73543"/>
        <dbReference type="ChEBI" id="CHEBI:73550"/>
        <dbReference type="EC" id="2.1.1.282"/>
    </reaction>
</comment>
<dbReference type="GO" id="GO:0008175">
    <property type="term" value="F:tRNA methyltransferase activity"/>
    <property type="evidence" value="ECO:0007669"/>
    <property type="project" value="InterPro"/>
</dbReference>
<dbReference type="HAMAP" id="MF_00266">
    <property type="entry name" value="TYW3_archaea"/>
    <property type="match status" value="1"/>
</dbReference>
<evidence type="ECO:0000313" key="10">
    <source>
        <dbReference type="Proteomes" id="UP000000262"/>
    </source>
</evidence>
<dbReference type="HOGENOM" id="CLU_047426_2_0_2"/>
<dbReference type="InterPro" id="IPR022908">
    <property type="entry name" value="Taw3"/>
</dbReference>
<proteinExistence type="inferred from homology"/>
<evidence type="ECO:0000256" key="6">
    <source>
        <dbReference type="ARBA" id="ARBA00030554"/>
    </source>
</evidence>
<evidence type="ECO:0000256" key="5">
    <source>
        <dbReference type="ARBA" id="ARBA00022694"/>
    </source>
</evidence>
<evidence type="ECO:0000256" key="7">
    <source>
        <dbReference type="HAMAP-Rule" id="MF_00266"/>
    </source>
</evidence>
<dbReference type="GO" id="GO:0030488">
    <property type="term" value="P:tRNA methylation"/>
    <property type="evidence" value="ECO:0007669"/>
    <property type="project" value="InterPro"/>
</dbReference>
<organism evidence="9 10">
    <name type="scientific">Ignicoccus hospitalis (strain KIN4/I / DSM 18386 / JCM 14125)</name>
    <dbReference type="NCBI Taxonomy" id="453591"/>
    <lineage>
        <taxon>Archaea</taxon>
        <taxon>Thermoproteota</taxon>
        <taxon>Thermoprotei</taxon>
        <taxon>Desulfurococcales</taxon>
        <taxon>Desulfurococcaceae</taxon>
        <taxon>Ignicoccus</taxon>
    </lineage>
</organism>
<dbReference type="PANTHER" id="PTHR48418:SF1">
    <property type="entry name" value="TRNA WYBUTOSINE-SYNTHESIZING PROTEIN 3"/>
    <property type="match status" value="1"/>
</dbReference>
<keyword evidence="10" id="KW-1185">Reference proteome</keyword>
<evidence type="ECO:0000256" key="4">
    <source>
        <dbReference type="ARBA" id="ARBA00022691"/>
    </source>
</evidence>
<dbReference type="SUPFAM" id="SSF111278">
    <property type="entry name" value="SSo0622-like"/>
    <property type="match status" value="1"/>
</dbReference>
<dbReference type="GeneID" id="5563044"/>
<reference evidence="9 10" key="1">
    <citation type="journal article" date="2008" name="Genome Biol.">
        <title>A genomic analysis of the archaeal system Ignicoccus hospitalis-Nanoarchaeum equitans.</title>
        <authorList>
            <person name="Podar M."/>
            <person name="Anderson I."/>
            <person name="Makarova K.S."/>
            <person name="Elkins J.G."/>
            <person name="Ivanova N."/>
            <person name="Wall M.A."/>
            <person name="Lykidis A."/>
            <person name="Mavromatis K."/>
            <person name="Sun H."/>
            <person name="Hudson M.E."/>
            <person name="Chen W."/>
            <person name="Deciu C."/>
            <person name="Hutchison D."/>
            <person name="Eads J.R."/>
            <person name="Anderson A."/>
            <person name="Fernandes F."/>
            <person name="Szeto E."/>
            <person name="Lapidus A."/>
            <person name="Kyrpides N.C."/>
            <person name="Saier M.H.Jr."/>
            <person name="Richardson P.M."/>
            <person name="Rachel R."/>
            <person name="Huber H."/>
            <person name="Eisen J.A."/>
            <person name="Koonin E.V."/>
            <person name="Keller M."/>
            <person name="Stetter K.O."/>
        </authorList>
    </citation>
    <scope>NUCLEOTIDE SEQUENCE [LARGE SCALE GENOMIC DNA]</scope>
    <source>
        <strain evidence="10">KIN4/I / DSM 18386 / JCM 14125</strain>
    </source>
</reference>
<dbReference type="PANTHER" id="PTHR48418">
    <property type="entry name" value="TRNA WYBUTOSINE-SYNTHESIZING PROTEIN 3"/>
    <property type="match status" value="1"/>
</dbReference>
<evidence type="ECO:0000259" key="8">
    <source>
        <dbReference type="Pfam" id="PF02676"/>
    </source>
</evidence>
<dbReference type="RefSeq" id="WP_012123143.1">
    <property type="nucleotide sequence ID" value="NC_009776.1"/>
</dbReference>
<dbReference type="EMBL" id="CP000816">
    <property type="protein sequence ID" value="ABU82179.1"/>
    <property type="molecule type" value="Genomic_DNA"/>
</dbReference>
<dbReference type="Proteomes" id="UP000000262">
    <property type="component" value="Chromosome"/>
</dbReference>
<feature type="domain" description="tRNA wybutosine-synthesizing protein" evidence="8">
    <location>
        <begin position="7"/>
        <end position="184"/>
    </location>
</feature>
<dbReference type="InterPro" id="IPR036602">
    <property type="entry name" value="tRNA_yW-synthesising-like_sf"/>
</dbReference>
<dbReference type="KEGG" id="iho:Igni_1000"/>
<dbReference type="Pfam" id="PF02676">
    <property type="entry name" value="TYW3"/>
    <property type="match status" value="1"/>
</dbReference>
<dbReference type="STRING" id="453591.Igni_1000"/>
<evidence type="ECO:0000256" key="3">
    <source>
        <dbReference type="ARBA" id="ARBA00022679"/>
    </source>
</evidence>
<dbReference type="eggNOG" id="arCOG04156">
    <property type="taxonomic scope" value="Archaea"/>
</dbReference>
<evidence type="ECO:0000256" key="2">
    <source>
        <dbReference type="ARBA" id="ARBA00022603"/>
    </source>
</evidence>
<dbReference type="InterPro" id="IPR003827">
    <property type="entry name" value="tRNA_yW-synthesising"/>
</dbReference>
<dbReference type="AlphaFoldDB" id="A8AB77"/>
<name>A8AB77_IGNH4</name>
<sequence length="198" mass="22383">MRWDLMKARALERLRSEAALGMVDGELLELLNLINSHQGLFTTSSCSGRITVACSDISPDDKRSTRIIYKTHRTTSVPAIENALREAKCKHLWAKSSHPLLDLFAKELDLAWDIVDLAKKAGFKYSGVQRSGSYYRVIIRSNENIQFPLNGDDDSKKLAKVVSELNKFLLEGKVRLARLLSLLDEDGLLDDYLENFLI</sequence>
<keyword evidence="5 7" id="KW-0819">tRNA processing</keyword>
<comment type="similarity">
    <text evidence="1 7">Belongs to the TYW3 family.</text>
</comment>
<dbReference type="EC" id="2.1.1.282" evidence="7"/>
<evidence type="ECO:0000256" key="1">
    <source>
        <dbReference type="ARBA" id="ARBA00008569"/>
    </source>
</evidence>
<dbReference type="Gene3D" id="3.30.1960.10">
    <property type="entry name" value="tRNA wybutosine-synthesizing-like"/>
    <property type="match status" value="1"/>
</dbReference>
<comment type="function">
    <text evidence="7">S-adenosyl-L-methionine-dependent methyltransferase that acts as a component of the wyosine derivatives biosynthesis pathway. Probably methylates N-4 position of wybutosine-86 to produce wybutosine-72.</text>
</comment>
<dbReference type="PhylomeDB" id="A8AB77"/>
<dbReference type="OrthoDB" id="19299at2157"/>